<keyword evidence="3" id="KW-1185">Reference proteome</keyword>
<dbReference type="AlphaFoldDB" id="A0A6B0SXY0"/>
<organism evidence="2 3">
    <name type="scientific">Halobaculum saliterrae</name>
    <dbReference type="NCBI Taxonomy" id="2073113"/>
    <lineage>
        <taxon>Archaea</taxon>
        <taxon>Methanobacteriati</taxon>
        <taxon>Methanobacteriota</taxon>
        <taxon>Stenosarchaea group</taxon>
        <taxon>Halobacteria</taxon>
        <taxon>Halobacteriales</taxon>
        <taxon>Haloferacaceae</taxon>
        <taxon>Halobaculum</taxon>
    </lineage>
</organism>
<gene>
    <name evidence="2" type="ORF">GRX01_05630</name>
</gene>
<proteinExistence type="predicted"/>
<feature type="domain" description="Xylose isomerase-like TIM barrel" evidence="1">
    <location>
        <begin position="20"/>
        <end position="254"/>
    </location>
</feature>
<dbReference type="SUPFAM" id="SSF51658">
    <property type="entry name" value="Xylose isomerase-like"/>
    <property type="match status" value="1"/>
</dbReference>
<dbReference type="InterPro" id="IPR013022">
    <property type="entry name" value="Xyl_isomerase-like_TIM-brl"/>
</dbReference>
<dbReference type="InterPro" id="IPR036237">
    <property type="entry name" value="Xyl_isomerase-like_sf"/>
</dbReference>
<evidence type="ECO:0000313" key="2">
    <source>
        <dbReference type="EMBL" id="MXR40820.1"/>
    </source>
</evidence>
<evidence type="ECO:0000313" key="3">
    <source>
        <dbReference type="Proteomes" id="UP000437065"/>
    </source>
</evidence>
<evidence type="ECO:0000259" key="1">
    <source>
        <dbReference type="Pfam" id="PF01261"/>
    </source>
</evidence>
<sequence length="262" mass="28359">MNPRVGFVTQVTMGLDEQLAFAGEAGFDYVEILMDGPVDRGALAEREETVGRHLAEGDLDLVVHLPFPTDIGSPYAGVRDGAVATQRRCLDVASDLGAEKAVLHPESSAWEVAWDHEDLRRHIDESVRELDAYGAERGVEICAENLFGGAYTIDTIDGLLAATDVSMTLDTGHARVSGSDAADTAEFVAEHGDRIAHVHLNDTRVPRDEHLPFGAGNVDFATILGAFDDDWSGTLSLEVATESVEYLRHSRAALDELLPEIH</sequence>
<dbReference type="PANTHER" id="PTHR12110">
    <property type="entry name" value="HYDROXYPYRUVATE ISOMERASE"/>
    <property type="match status" value="1"/>
</dbReference>
<name>A0A6B0SXY0_9EURY</name>
<dbReference type="InterPro" id="IPR050312">
    <property type="entry name" value="IolE/XylAMocC-like"/>
</dbReference>
<dbReference type="Gene3D" id="3.20.20.150">
    <property type="entry name" value="Divalent-metal-dependent TIM barrel enzymes"/>
    <property type="match status" value="1"/>
</dbReference>
<protein>
    <submittedName>
        <fullName evidence="2">TIM barrel protein</fullName>
    </submittedName>
</protein>
<accession>A0A6B0SXY0</accession>
<dbReference type="Proteomes" id="UP000437065">
    <property type="component" value="Unassembled WGS sequence"/>
</dbReference>
<dbReference type="RefSeq" id="WP_201289525.1">
    <property type="nucleotide sequence ID" value="NZ_WUUS01000003.1"/>
</dbReference>
<dbReference type="EMBL" id="WUUS01000003">
    <property type="protein sequence ID" value="MXR40820.1"/>
    <property type="molecule type" value="Genomic_DNA"/>
</dbReference>
<reference evidence="2 3" key="1">
    <citation type="submission" date="2019-12" db="EMBL/GenBank/DDBJ databases">
        <title>Isolation and characterization of three novel carbon monoxide-oxidizing members of Halobacteria from salione crusts and soils.</title>
        <authorList>
            <person name="Myers M.R."/>
            <person name="King G.M."/>
        </authorList>
    </citation>
    <scope>NUCLEOTIDE SEQUENCE [LARGE SCALE GENOMIC DNA]</scope>
    <source>
        <strain evidence="2 3">WSA2</strain>
    </source>
</reference>
<dbReference type="Pfam" id="PF01261">
    <property type="entry name" value="AP_endonuc_2"/>
    <property type="match status" value="1"/>
</dbReference>
<dbReference type="OrthoDB" id="372143at2157"/>
<dbReference type="PANTHER" id="PTHR12110:SF21">
    <property type="entry name" value="XYLOSE ISOMERASE-LIKE TIM BARREL DOMAIN-CONTAINING PROTEIN"/>
    <property type="match status" value="1"/>
</dbReference>
<comment type="caution">
    <text evidence="2">The sequence shown here is derived from an EMBL/GenBank/DDBJ whole genome shotgun (WGS) entry which is preliminary data.</text>
</comment>